<keyword evidence="2" id="KW-0812">Transmembrane</keyword>
<sequence length="531" mass="57045">MDSPLGTMNFQQIELYKRIQAFALDRPDSQLSFSQRLAKDNGWSSGYTQRAIEEYKKFIFLAVAAGHPVTPSDQIDQVWHLHLTYTRLYWQEFCPKILQTTLHHEPTRGGSSEQLKFGSWYSKTLESYEQFFGHIPPIDIWPKPKDRFGRDLHFIRINSQQSWVLSKPNLTIFLKPQLRKIGIFTFLVFLSLMITSCQIISQIPNPMNFTGPEFLTFYISLGVMGIALAAWLRFSLCLVSGNINQQPDLNTYEIAFLAGGNHRLIMAAIASLVKQGYVEVLKEKSPFAFRKTQGKLVVTGKIDAIADPVEKAVAQDILATDGAIEQVFRKSTGMKDSIRSRLEQLGLFLSDAQALKAQIYPSLIVVILLGIGLCKMAVGISRDKPVGLLLICIFGLLVLGARFFVKPQRQRSRYGEIIFNDLTNRLQHLKTANSSDSELVLAVALFGATVLMADMALADLYQMLTPIAAASSGSGGGSGGSDGGSGGSDGGSGGSDGGSGGCGGSGGSDGGGSGGCGGCGGGGGGGCGGGG</sequence>
<dbReference type="AlphaFoldDB" id="A0A552AMX7"/>
<feature type="transmembrane region" description="Helical" evidence="2">
    <location>
        <begin position="215"/>
        <end position="234"/>
    </location>
</feature>
<proteinExistence type="predicted"/>
<gene>
    <name evidence="3" type="ORF">EWV63_09880</name>
</gene>
<reference evidence="3 4" key="1">
    <citation type="submission" date="2019-01" db="EMBL/GenBank/DDBJ databases">
        <title>Coherence of Microcystis species and biogeography revealed through population genomics.</title>
        <authorList>
            <person name="Perez-Carrascal O.M."/>
            <person name="Terrat Y."/>
            <person name="Giani A."/>
            <person name="Fortin N."/>
            <person name="Tromas N."/>
            <person name="Shapiro B.J."/>
        </authorList>
    </citation>
    <scope>NUCLEOTIDE SEQUENCE [LARGE SCALE GENOMIC DNA]</scope>
    <source>
        <strain evidence="3">Ma_OC_H_19870700_S124</strain>
    </source>
</reference>
<evidence type="ECO:0000256" key="1">
    <source>
        <dbReference type="SAM" id="MobiDB-lite"/>
    </source>
</evidence>
<dbReference type="EMBL" id="SFBR01000081">
    <property type="protein sequence ID" value="TRT86821.1"/>
    <property type="molecule type" value="Genomic_DNA"/>
</dbReference>
<accession>A0A552AMX7</accession>
<evidence type="ECO:0000313" key="4">
    <source>
        <dbReference type="Proteomes" id="UP000316280"/>
    </source>
</evidence>
<feature type="transmembrane region" description="Helical" evidence="2">
    <location>
        <begin position="386"/>
        <end position="405"/>
    </location>
</feature>
<feature type="transmembrane region" description="Helical" evidence="2">
    <location>
        <begin position="181"/>
        <end position="203"/>
    </location>
</feature>
<dbReference type="PRINTS" id="PR01228">
    <property type="entry name" value="EGGSHELL"/>
</dbReference>
<dbReference type="InterPro" id="IPR026467">
    <property type="entry name" value="Ser/Gly_Cys_C_dom"/>
</dbReference>
<protein>
    <submittedName>
        <fullName evidence="3">TIGR04222 domain-containing membrane protein</fullName>
    </submittedName>
</protein>
<feature type="region of interest" description="Disordered" evidence="1">
    <location>
        <begin position="475"/>
        <end position="509"/>
    </location>
</feature>
<organism evidence="3 4">
    <name type="scientific">Microcystis aeruginosa Ma_OC_H_19870700_S124</name>
    <dbReference type="NCBI Taxonomy" id="2486262"/>
    <lineage>
        <taxon>Bacteria</taxon>
        <taxon>Bacillati</taxon>
        <taxon>Cyanobacteriota</taxon>
        <taxon>Cyanophyceae</taxon>
        <taxon>Oscillatoriophycideae</taxon>
        <taxon>Chroococcales</taxon>
        <taxon>Microcystaceae</taxon>
        <taxon>Microcystis</taxon>
    </lineage>
</organism>
<feature type="transmembrane region" description="Helical" evidence="2">
    <location>
        <begin position="439"/>
        <end position="458"/>
    </location>
</feature>
<dbReference type="NCBIfam" id="TIGR04222">
    <property type="entry name" value="near_uncomplex"/>
    <property type="match status" value="1"/>
</dbReference>
<evidence type="ECO:0000256" key="2">
    <source>
        <dbReference type="SAM" id="Phobius"/>
    </source>
</evidence>
<name>A0A552AMX7_MICAE</name>
<feature type="transmembrane region" description="Helical" evidence="2">
    <location>
        <begin position="359"/>
        <end position="380"/>
    </location>
</feature>
<keyword evidence="2" id="KW-1133">Transmembrane helix</keyword>
<evidence type="ECO:0000313" key="3">
    <source>
        <dbReference type="EMBL" id="TRT86821.1"/>
    </source>
</evidence>
<keyword evidence="2" id="KW-0472">Membrane</keyword>
<comment type="caution">
    <text evidence="3">The sequence shown here is derived from an EMBL/GenBank/DDBJ whole genome shotgun (WGS) entry which is preliminary data.</text>
</comment>
<dbReference type="Proteomes" id="UP000316280">
    <property type="component" value="Unassembled WGS sequence"/>
</dbReference>